<evidence type="ECO:0000256" key="5">
    <source>
        <dbReference type="ARBA" id="ARBA00023186"/>
    </source>
</evidence>
<dbReference type="Proteomes" id="UP000789739">
    <property type="component" value="Unassembled WGS sequence"/>
</dbReference>
<keyword evidence="3" id="KW-0809">Transit peptide</keyword>
<evidence type="ECO:0000256" key="3">
    <source>
        <dbReference type="ARBA" id="ARBA00022946"/>
    </source>
</evidence>
<sequence>MRSRVIQVNEKMFLIHESVIRRRISSSASLSQNEKPVETKEVEKSLRRFWKQRYPKRDSNTPYSRKPDNYTITLDKRPLKTPDGSLLVIPKNRRALAYLVAGEWESQNALLKHHSLPLTSLVARATVVFEKDLDEKKNAVERLLKYLDTDSICFRHSYPQTLVDLQRQHWDPLINWIQSHYSVRINTTEGIFRQLHPSETRERLSNIVSKFDSLKLSAFERTTMLSKSFIIGLGLVERRLSVEEAVQAAQVEVNAQIMAWGEVEDAHDVDREDIRRQFGSVVVALINENTQ</sequence>
<comment type="similarity">
    <text evidence="2">Belongs to the ATP12 family.</text>
</comment>
<evidence type="ECO:0000256" key="4">
    <source>
        <dbReference type="ARBA" id="ARBA00023128"/>
    </source>
</evidence>
<dbReference type="PANTHER" id="PTHR21013">
    <property type="entry name" value="ATP SYNTHASE MITOCHONDRIAL F1 COMPLEX ASSEMBLY FACTOR 2/ATP12 PROTEIN, MITOCHONDRIAL PRECURSOR"/>
    <property type="match status" value="1"/>
</dbReference>
<keyword evidence="7" id="KW-1185">Reference proteome</keyword>
<evidence type="ECO:0000256" key="1">
    <source>
        <dbReference type="ARBA" id="ARBA00004173"/>
    </source>
</evidence>
<dbReference type="GO" id="GO:0005739">
    <property type="term" value="C:mitochondrion"/>
    <property type="evidence" value="ECO:0007669"/>
    <property type="project" value="UniProtKB-SubCell"/>
</dbReference>
<protein>
    <submittedName>
        <fullName evidence="6">10846_t:CDS:1</fullName>
    </submittedName>
</protein>
<dbReference type="Gene3D" id="3.30.2180.10">
    <property type="entry name" value="ATP12-like"/>
    <property type="match status" value="1"/>
</dbReference>
<dbReference type="InterPro" id="IPR042272">
    <property type="entry name" value="ATP12_ATP_synth-F1-assembly_N"/>
</dbReference>
<keyword evidence="4" id="KW-0496">Mitochondrion</keyword>
<dbReference type="AlphaFoldDB" id="A0A9N9FV79"/>
<name>A0A9N9FV79_9GLOM</name>
<keyword evidence="5" id="KW-0143">Chaperone</keyword>
<comment type="subcellular location">
    <subcellularLocation>
        <location evidence="1">Mitochondrion</location>
    </subcellularLocation>
</comment>
<dbReference type="InterPro" id="IPR011419">
    <property type="entry name" value="ATP12_ATP_synth-F1-assembly"/>
</dbReference>
<comment type="caution">
    <text evidence="6">The sequence shown here is derived from an EMBL/GenBank/DDBJ whole genome shotgun (WGS) entry which is preliminary data.</text>
</comment>
<organism evidence="6 7">
    <name type="scientific">Paraglomus brasilianum</name>
    <dbReference type="NCBI Taxonomy" id="144538"/>
    <lineage>
        <taxon>Eukaryota</taxon>
        <taxon>Fungi</taxon>
        <taxon>Fungi incertae sedis</taxon>
        <taxon>Mucoromycota</taxon>
        <taxon>Glomeromycotina</taxon>
        <taxon>Glomeromycetes</taxon>
        <taxon>Paraglomerales</taxon>
        <taxon>Paraglomeraceae</taxon>
        <taxon>Paraglomus</taxon>
    </lineage>
</organism>
<dbReference type="Gene3D" id="1.10.3580.10">
    <property type="entry name" value="ATP12 ATPase"/>
    <property type="match status" value="1"/>
</dbReference>
<dbReference type="EMBL" id="CAJVPI010000709">
    <property type="protein sequence ID" value="CAG8564843.1"/>
    <property type="molecule type" value="Genomic_DNA"/>
</dbReference>
<dbReference type="OrthoDB" id="5673at2759"/>
<accession>A0A9N9FV79</accession>
<dbReference type="InterPro" id="IPR023335">
    <property type="entry name" value="ATP12_ortho_dom_sf"/>
</dbReference>
<evidence type="ECO:0000313" key="7">
    <source>
        <dbReference type="Proteomes" id="UP000789739"/>
    </source>
</evidence>
<dbReference type="PANTHER" id="PTHR21013:SF10">
    <property type="entry name" value="ATP SYNTHASE MITOCHONDRIAL F1 COMPLEX ASSEMBLY FACTOR 2"/>
    <property type="match status" value="1"/>
</dbReference>
<evidence type="ECO:0000313" key="6">
    <source>
        <dbReference type="EMBL" id="CAG8564843.1"/>
    </source>
</evidence>
<proteinExistence type="inferred from homology"/>
<gene>
    <name evidence="6" type="ORF">PBRASI_LOCUS5785</name>
</gene>
<dbReference type="SUPFAM" id="SSF160909">
    <property type="entry name" value="ATP12-like"/>
    <property type="match status" value="1"/>
</dbReference>
<dbReference type="Pfam" id="PF07542">
    <property type="entry name" value="ATP12"/>
    <property type="match status" value="1"/>
</dbReference>
<dbReference type="GO" id="GO:0033615">
    <property type="term" value="P:mitochondrial proton-transporting ATP synthase complex assembly"/>
    <property type="evidence" value="ECO:0007669"/>
    <property type="project" value="TreeGrafter"/>
</dbReference>
<evidence type="ECO:0000256" key="2">
    <source>
        <dbReference type="ARBA" id="ARBA00008231"/>
    </source>
</evidence>
<reference evidence="6" key="1">
    <citation type="submission" date="2021-06" db="EMBL/GenBank/DDBJ databases">
        <authorList>
            <person name="Kallberg Y."/>
            <person name="Tangrot J."/>
            <person name="Rosling A."/>
        </authorList>
    </citation>
    <scope>NUCLEOTIDE SEQUENCE</scope>
    <source>
        <strain evidence="6">BR232B</strain>
    </source>
</reference>